<name>A0A4C1ZPG4_EUMVA</name>
<sequence length="129" mass="14187">MTLVLTQLISGALLESRSLLVSQGTSPDRCCPPPTRAKHSGWELRLLIGCQNRWLLVSRPELHLAAPTDRVSEKPSVCDSPTPCTWSVLPSSGLLLGETRLLRARRYFRPRSPCEVKAEGSAHRAVSDS</sequence>
<gene>
    <name evidence="2" type="ORF">EVAR_64961_1</name>
</gene>
<keyword evidence="3" id="KW-1185">Reference proteome</keyword>
<evidence type="ECO:0000313" key="2">
    <source>
        <dbReference type="EMBL" id="GBP88517.1"/>
    </source>
</evidence>
<reference evidence="2 3" key="1">
    <citation type="journal article" date="2019" name="Commun. Biol.">
        <title>The bagworm genome reveals a unique fibroin gene that provides high tensile strength.</title>
        <authorList>
            <person name="Kono N."/>
            <person name="Nakamura H."/>
            <person name="Ohtoshi R."/>
            <person name="Tomita M."/>
            <person name="Numata K."/>
            <person name="Arakawa K."/>
        </authorList>
    </citation>
    <scope>NUCLEOTIDE SEQUENCE [LARGE SCALE GENOMIC DNA]</scope>
</reference>
<feature type="chain" id="PRO_5020026402" evidence="1">
    <location>
        <begin position="19"/>
        <end position="129"/>
    </location>
</feature>
<organism evidence="2 3">
    <name type="scientific">Eumeta variegata</name>
    <name type="common">Bagworm moth</name>
    <name type="synonym">Eumeta japonica</name>
    <dbReference type="NCBI Taxonomy" id="151549"/>
    <lineage>
        <taxon>Eukaryota</taxon>
        <taxon>Metazoa</taxon>
        <taxon>Ecdysozoa</taxon>
        <taxon>Arthropoda</taxon>
        <taxon>Hexapoda</taxon>
        <taxon>Insecta</taxon>
        <taxon>Pterygota</taxon>
        <taxon>Neoptera</taxon>
        <taxon>Endopterygota</taxon>
        <taxon>Lepidoptera</taxon>
        <taxon>Glossata</taxon>
        <taxon>Ditrysia</taxon>
        <taxon>Tineoidea</taxon>
        <taxon>Psychidae</taxon>
        <taxon>Oiketicinae</taxon>
        <taxon>Eumeta</taxon>
    </lineage>
</organism>
<accession>A0A4C1ZPG4</accession>
<protein>
    <submittedName>
        <fullName evidence="2">Uncharacterized protein</fullName>
    </submittedName>
</protein>
<evidence type="ECO:0000313" key="3">
    <source>
        <dbReference type="Proteomes" id="UP000299102"/>
    </source>
</evidence>
<evidence type="ECO:0000256" key="1">
    <source>
        <dbReference type="SAM" id="SignalP"/>
    </source>
</evidence>
<dbReference type="EMBL" id="BGZK01001940">
    <property type="protein sequence ID" value="GBP88517.1"/>
    <property type="molecule type" value="Genomic_DNA"/>
</dbReference>
<dbReference type="AlphaFoldDB" id="A0A4C1ZPG4"/>
<keyword evidence="1" id="KW-0732">Signal</keyword>
<proteinExistence type="predicted"/>
<feature type="signal peptide" evidence="1">
    <location>
        <begin position="1"/>
        <end position="18"/>
    </location>
</feature>
<dbReference type="Proteomes" id="UP000299102">
    <property type="component" value="Unassembled WGS sequence"/>
</dbReference>
<comment type="caution">
    <text evidence="2">The sequence shown here is derived from an EMBL/GenBank/DDBJ whole genome shotgun (WGS) entry which is preliminary data.</text>
</comment>